<dbReference type="Pfam" id="PF02518">
    <property type="entry name" value="HATPase_c"/>
    <property type="match status" value="1"/>
</dbReference>
<dbReference type="Gene3D" id="1.20.5.1930">
    <property type="match status" value="1"/>
</dbReference>
<proteinExistence type="predicted"/>
<dbReference type="InterPro" id="IPR003594">
    <property type="entry name" value="HATPase_dom"/>
</dbReference>
<dbReference type="EMBL" id="BNJG01000005">
    <property type="protein sequence ID" value="GHO60473.1"/>
    <property type="molecule type" value="Genomic_DNA"/>
</dbReference>
<keyword evidence="1" id="KW-0808">Transferase</keyword>
<dbReference type="PANTHER" id="PTHR24421:SF55">
    <property type="entry name" value="SENSOR HISTIDINE KINASE YDFH"/>
    <property type="match status" value="1"/>
</dbReference>
<feature type="transmembrane region" description="Helical" evidence="4">
    <location>
        <begin position="70"/>
        <end position="89"/>
    </location>
</feature>
<dbReference type="PANTHER" id="PTHR24421">
    <property type="entry name" value="NITRATE/NITRITE SENSOR PROTEIN NARX-RELATED"/>
    <property type="match status" value="1"/>
</dbReference>
<evidence type="ECO:0000313" key="6">
    <source>
        <dbReference type="EMBL" id="GHO60473.1"/>
    </source>
</evidence>
<evidence type="ECO:0000259" key="5">
    <source>
        <dbReference type="SMART" id="SM00387"/>
    </source>
</evidence>
<accession>A0ABQ3V635</accession>
<feature type="transmembrane region" description="Helical" evidence="4">
    <location>
        <begin position="114"/>
        <end position="135"/>
    </location>
</feature>
<dbReference type="Proteomes" id="UP000654345">
    <property type="component" value="Unassembled WGS sequence"/>
</dbReference>
<dbReference type="InterPro" id="IPR036890">
    <property type="entry name" value="HATPase_C_sf"/>
</dbReference>
<dbReference type="SMART" id="SM00387">
    <property type="entry name" value="HATPase_c"/>
    <property type="match status" value="1"/>
</dbReference>
<feature type="transmembrane region" description="Helical" evidence="4">
    <location>
        <begin position="142"/>
        <end position="162"/>
    </location>
</feature>
<evidence type="ECO:0000313" key="7">
    <source>
        <dbReference type="Proteomes" id="UP000654345"/>
    </source>
</evidence>
<dbReference type="CDD" id="cd16917">
    <property type="entry name" value="HATPase_UhpB-NarQ-NarX-like"/>
    <property type="match status" value="1"/>
</dbReference>
<evidence type="ECO:0000256" key="2">
    <source>
        <dbReference type="ARBA" id="ARBA00022777"/>
    </source>
</evidence>
<keyword evidence="4" id="KW-0812">Transmembrane</keyword>
<sequence>MDSYHSRLFRWFILLWLGLIYLWGLRLQGSPEHTLGLPEILLFTTLMTIHILIHWFYLSDRFTQVSQAQQLLMCLLQSLLALGLCILIHEWDVTIGLYLTLILETSVFQHQTRLIAIGTYIASLLLATFILYVTIPHELGEALRGFAAPIFVFAVSFTVLYLQQVHAREQAQKLLKDLEIAHAQLSAYALHVEELTLTTERQRMARELHDTLVQGLAGLAMQLEVADRRLTNQRYEPAQNIIQQAMVQTRETLAEARSAIYDLRMDAEHVGSLTLTVQEKVARFSRATGIACSVDLNALSLTSSTQQIHVLRVITEGLANIARHAQAHHAWIRAICTTVRDKKQLLIEIRDDGKGFDPTVVATQVGHYGLLGLHERARLIGGCLDVESKQGQGTVLRFQISLEQKGAPDE</sequence>
<keyword evidence="4" id="KW-0472">Membrane</keyword>
<feature type="transmembrane region" description="Helical" evidence="4">
    <location>
        <begin position="7"/>
        <end position="25"/>
    </location>
</feature>
<dbReference type="InterPro" id="IPR050482">
    <property type="entry name" value="Sensor_HK_TwoCompSys"/>
</dbReference>
<dbReference type="InterPro" id="IPR011712">
    <property type="entry name" value="Sig_transdc_His_kin_sub3_dim/P"/>
</dbReference>
<keyword evidence="3" id="KW-0902">Two-component regulatory system</keyword>
<keyword evidence="4" id="KW-1133">Transmembrane helix</keyword>
<dbReference type="Gene3D" id="3.30.565.10">
    <property type="entry name" value="Histidine kinase-like ATPase, C-terminal domain"/>
    <property type="match status" value="1"/>
</dbReference>
<feature type="domain" description="Histidine kinase/HSP90-like ATPase" evidence="5">
    <location>
        <begin position="305"/>
        <end position="404"/>
    </location>
</feature>
<gene>
    <name evidence="6" type="ORF">KSB_89480</name>
</gene>
<dbReference type="RefSeq" id="WP_201376581.1">
    <property type="nucleotide sequence ID" value="NZ_BNJG01000005.1"/>
</dbReference>
<evidence type="ECO:0000256" key="1">
    <source>
        <dbReference type="ARBA" id="ARBA00022679"/>
    </source>
</evidence>
<dbReference type="GO" id="GO:0016301">
    <property type="term" value="F:kinase activity"/>
    <property type="evidence" value="ECO:0007669"/>
    <property type="project" value="UniProtKB-KW"/>
</dbReference>
<protein>
    <submittedName>
        <fullName evidence="6">Histidine kinase</fullName>
    </submittedName>
</protein>
<evidence type="ECO:0000256" key="4">
    <source>
        <dbReference type="SAM" id="Phobius"/>
    </source>
</evidence>
<comment type="caution">
    <text evidence="6">The sequence shown here is derived from an EMBL/GenBank/DDBJ whole genome shotgun (WGS) entry which is preliminary data.</text>
</comment>
<name>A0ABQ3V635_9CHLR</name>
<keyword evidence="2 6" id="KW-0418">Kinase</keyword>
<reference evidence="6 7" key="1">
    <citation type="journal article" date="2021" name="Int. J. Syst. Evol. Microbiol.">
        <title>Reticulibacter mediterranei gen. nov., sp. nov., within the new family Reticulibacteraceae fam. nov., and Ktedonospora formicarum gen. nov., sp. nov., Ktedonobacter robiniae sp. nov., Dictyobacter formicarum sp. nov. and Dictyobacter arantiisoli sp. nov., belonging to the class Ktedonobacteria.</title>
        <authorList>
            <person name="Yabe S."/>
            <person name="Zheng Y."/>
            <person name="Wang C.M."/>
            <person name="Sakai Y."/>
            <person name="Abe K."/>
            <person name="Yokota A."/>
            <person name="Donadio S."/>
            <person name="Cavaletti L."/>
            <person name="Monciardini P."/>
        </authorList>
    </citation>
    <scope>NUCLEOTIDE SEQUENCE [LARGE SCALE GENOMIC DNA]</scope>
    <source>
        <strain evidence="6 7">SOSP1-30</strain>
    </source>
</reference>
<organism evidence="6 7">
    <name type="scientific">Ktedonobacter robiniae</name>
    <dbReference type="NCBI Taxonomy" id="2778365"/>
    <lineage>
        <taxon>Bacteria</taxon>
        <taxon>Bacillati</taxon>
        <taxon>Chloroflexota</taxon>
        <taxon>Ktedonobacteria</taxon>
        <taxon>Ktedonobacterales</taxon>
        <taxon>Ktedonobacteraceae</taxon>
        <taxon>Ktedonobacter</taxon>
    </lineage>
</organism>
<dbReference type="Pfam" id="PF07730">
    <property type="entry name" value="HisKA_3"/>
    <property type="match status" value="1"/>
</dbReference>
<feature type="transmembrane region" description="Helical" evidence="4">
    <location>
        <begin position="40"/>
        <end position="58"/>
    </location>
</feature>
<evidence type="ECO:0000256" key="3">
    <source>
        <dbReference type="ARBA" id="ARBA00023012"/>
    </source>
</evidence>
<dbReference type="SUPFAM" id="SSF55874">
    <property type="entry name" value="ATPase domain of HSP90 chaperone/DNA topoisomerase II/histidine kinase"/>
    <property type="match status" value="1"/>
</dbReference>
<keyword evidence="7" id="KW-1185">Reference proteome</keyword>